<evidence type="ECO:0000313" key="7">
    <source>
        <dbReference type="Proteomes" id="UP000674318"/>
    </source>
</evidence>
<comment type="similarity">
    <text evidence="5">Belongs to the PRA1 family.</text>
</comment>
<keyword evidence="4 5" id="KW-0472">Membrane</keyword>
<dbReference type="GO" id="GO:0016020">
    <property type="term" value="C:membrane"/>
    <property type="evidence" value="ECO:0007669"/>
    <property type="project" value="UniProtKB-SubCell"/>
</dbReference>
<keyword evidence="2 5" id="KW-0812">Transmembrane</keyword>
<gene>
    <name evidence="6" type="ORF">JKF63_02176</name>
</gene>
<evidence type="ECO:0000256" key="2">
    <source>
        <dbReference type="ARBA" id="ARBA00022692"/>
    </source>
</evidence>
<proteinExistence type="inferred from homology"/>
<evidence type="ECO:0000313" key="6">
    <source>
        <dbReference type="EMBL" id="KAG5495123.1"/>
    </source>
</evidence>
<dbReference type="GO" id="GO:0005794">
    <property type="term" value="C:Golgi apparatus"/>
    <property type="evidence" value="ECO:0007669"/>
    <property type="project" value="TreeGrafter"/>
</dbReference>
<dbReference type="InterPro" id="IPR004895">
    <property type="entry name" value="Prenylated_rab_accept_PRA1"/>
</dbReference>
<reference evidence="6 7" key="1">
    <citation type="submission" date="2021-02" db="EMBL/GenBank/DDBJ databases">
        <title>Porcisia hertigi Genome sequencing and assembly.</title>
        <authorList>
            <person name="Almutairi H."/>
            <person name="Gatherer D."/>
        </authorList>
    </citation>
    <scope>NUCLEOTIDE SEQUENCE [LARGE SCALE GENOMIC DNA]</scope>
    <source>
        <strain evidence="6 7">C119</strain>
    </source>
</reference>
<evidence type="ECO:0000256" key="4">
    <source>
        <dbReference type="ARBA" id="ARBA00023136"/>
    </source>
</evidence>
<dbReference type="OrthoDB" id="63113at2759"/>
<dbReference type="AlphaFoldDB" id="A0A836I7Q2"/>
<dbReference type="PANTHER" id="PTHR19317">
    <property type="entry name" value="PRENYLATED RAB ACCEPTOR 1-RELATED"/>
    <property type="match status" value="1"/>
</dbReference>
<evidence type="ECO:0000256" key="3">
    <source>
        <dbReference type="ARBA" id="ARBA00022989"/>
    </source>
</evidence>
<evidence type="ECO:0000256" key="1">
    <source>
        <dbReference type="ARBA" id="ARBA00004141"/>
    </source>
</evidence>
<accession>A0A836I7Q2</accession>
<feature type="transmembrane region" description="Helical" evidence="5">
    <location>
        <begin position="124"/>
        <end position="146"/>
    </location>
</feature>
<comment type="subcellular location">
    <subcellularLocation>
        <location evidence="1 5">Membrane</location>
        <topology evidence="1 5">Multi-pass membrane protein</topology>
    </subcellularLocation>
</comment>
<dbReference type="Proteomes" id="UP000674318">
    <property type="component" value="Unassembled WGS sequence"/>
</dbReference>
<name>A0A836I7Q2_9TRYP</name>
<organism evidence="6 7">
    <name type="scientific">Porcisia hertigi</name>
    <dbReference type="NCBI Taxonomy" id="2761500"/>
    <lineage>
        <taxon>Eukaryota</taxon>
        <taxon>Discoba</taxon>
        <taxon>Euglenozoa</taxon>
        <taxon>Kinetoplastea</taxon>
        <taxon>Metakinetoplastina</taxon>
        <taxon>Trypanosomatida</taxon>
        <taxon>Trypanosomatidae</taxon>
        <taxon>Leishmaniinae</taxon>
        <taxon>Porcisia</taxon>
    </lineage>
</organism>
<dbReference type="Pfam" id="PF03208">
    <property type="entry name" value="PRA1"/>
    <property type="match status" value="1"/>
</dbReference>
<keyword evidence="3 5" id="KW-1133">Transmembrane helix</keyword>
<dbReference type="EMBL" id="JAFJZO010000033">
    <property type="protein sequence ID" value="KAG5495123.1"/>
    <property type="molecule type" value="Genomic_DNA"/>
</dbReference>
<keyword evidence="7" id="KW-1185">Reference proteome</keyword>
<dbReference type="PANTHER" id="PTHR19317:SF47">
    <property type="entry name" value="PRA1 FAMILY PROTEIN"/>
    <property type="match status" value="1"/>
</dbReference>
<comment type="caution">
    <text evidence="5">Lacks conserved residue(s) required for the propagation of feature annotation.</text>
</comment>
<dbReference type="GeneID" id="94288295"/>
<comment type="caution">
    <text evidence="6">The sequence shown here is derived from an EMBL/GenBank/DDBJ whole genome shotgun (WGS) entry which is preliminary data.</text>
</comment>
<protein>
    <recommendedName>
        <fullName evidence="5">PRA1 family protein</fullName>
    </recommendedName>
</protein>
<dbReference type="KEGG" id="phet:94288295"/>
<evidence type="ECO:0000256" key="5">
    <source>
        <dbReference type="RuleBase" id="RU363107"/>
    </source>
</evidence>
<dbReference type="RefSeq" id="XP_067754375.1">
    <property type="nucleotide sequence ID" value="XM_067898218.1"/>
</dbReference>
<sequence length="231" mass="25572">MQDMTEKMTFVDGAAINTCADGSTSAAAADNHPLGYPQRDEPLPSYVSIISSNSSLPTKVQQLYHVSRQRVMRNFSALRPWSEFFDTTFFHSPSGVTDTVNRLNRNLPYFYANYLVTSLVCSSYILLINLPFAVYVLITTALYLLIRNRSAMVAALAAQGASEEEQMVYFGGHAFTIMQLYLMLGVFGVIGFYLTGGSSVIFWLLLTSLGVSIGHASLRRPPIQDSDFDFA</sequence>